<keyword evidence="3" id="KW-1185">Reference proteome</keyword>
<dbReference type="InterPro" id="IPR029044">
    <property type="entry name" value="Nucleotide-diphossugar_trans"/>
</dbReference>
<protein>
    <submittedName>
        <fullName evidence="2">Glycosyltransferase, GT2 family</fullName>
    </submittedName>
</protein>
<evidence type="ECO:0000259" key="1">
    <source>
        <dbReference type="Pfam" id="PF00535"/>
    </source>
</evidence>
<dbReference type="OrthoDB" id="5065286at2"/>
<dbReference type="AlphaFoldDB" id="A0A1H9R2S7"/>
<sequence>MAERSPLRIEILSVTYGDRGESLAELLDSALREGIKDFTFVENGCTQAAKDVILKYSEAHSDLNIRIIEFKRNRGSALAYQCGLQSVYRSSTADAVLLLDDDNTLPDNFIARLTALYARINHRITGRFALSLARPEHPDSLASVRQAGGTYEEHFEYLTPGYFQGFDLKDKIMARLRLRRPRPEYCVKFPDLNVVSIPTAIWGGLLLPRKVWSLGILPRADLTLYEEDTDFTERLTKNGVQILYSSEIPIHDIIVWQPDTQSRVPSFMIPFASDSTLWRYLYRNRNSAFTSRARCDSWTSHFRLFVNLIVRLILITAGGAVSQKPRTLFRIIGSTVNGLRGRLGEEYPLPQTAE</sequence>
<dbReference type="InterPro" id="IPR001173">
    <property type="entry name" value="Glyco_trans_2-like"/>
</dbReference>
<evidence type="ECO:0000313" key="3">
    <source>
        <dbReference type="Proteomes" id="UP000198815"/>
    </source>
</evidence>
<dbReference type="EMBL" id="FOGZ01000005">
    <property type="protein sequence ID" value="SER67141.1"/>
    <property type="molecule type" value="Genomic_DNA"/>
</dbReference>
<dbReference type="STRING" id="64702.SAMN05443377_105104"/>
<proteinExistence type="predicted"/>
<feature type="domain" description="Glycosyltransferase 2-like" evidence="1">
    <location>
        <begin position="15"/>
        <end position="122"/>
    </location>
</feature>
<dbReference type="Pfam" id="PF00535">
    <property type="entry name" value="Glycos_transf_2"/>
    <property type="match status" value="1"/>
</dbReference>
<dbReference type="GO" id="GO:0016740">
    <property type="term" value="F:transferase activity"/>
    <property type="evidence" value="ECO:0007669"/>
    <property type="project" value="UniProtKB-KW"/>
</dbReference>
<reference evidence="2 3" key="1">
    <citation type="submission" date="2016-10" db="EMBL/GenBank/DDBJ databases">
        <authorList>
            <person name="de Groot N.N."/>
        </authorList>
    </citation>
    <scope>NUCLEOTIDE SEQUENCE [LARGE SCALE GENOMIC DNA]</scope>
    <source>
        <strain evidence="2 3">DSM 16859</strain>
    </source>
</reference>
<dbReference type="Proteomes" id="UP000198815">
    <property type="component" value="Unassembled WGS sequence"/>
</dbReference>
<gene>
    <name evidence="2" type="ORF">SAMN05443377_105104</name>
</gene>
<dbReference type="SUPFAM" id="SSF53448">
    <property type="entry name" value="Nucleotide-diphospho-sugar transferases"/>
    <property type="match status" value="1"/>
</dbReference>
<evidence type="ECO:0000313" key="2">
    <source>
        <dbReference type="EMBL" id="SER67141.1"/>
    </source>
</evidence>
<name>A0A1H9R2S7_9ACTN</name>
<keyword evidence="2" id="KW-0808">Transferase</keyword>
<dbReference type="RefSeq" id="WP_091968313.1">
    <property type="nucleotide sequence ID" value="NZ_FOGZ01000005.1"/>
</dbReference>
<accession>A0A1H9R2S7</accession>
<dbReference type="Gene3D" id="3.90.550.10">
    <property type="entry name" value="Spore Coat Polysaccharide Biosynthesis Protein SpsA, Chain A"/>
    <property type="match status" value="1"/>
</dbReference>
<organism evidence="2 3">
    <name type="scientific">Propionibacterium cyclohexanicum</name>
    <dbReference type="NCBI Taxonomy" id="64702"/>
    <lineage>
        <taxon>Bacteria</taxon>
        <taxon>Bacillati</taxon>
        <taxon>Actinomycetota</taxon>
        <taxon>Actinomycetes</taxon>
        <taxon>Propionibacteriales</taxon>
        <taxon>Propionibacteriaceae</taxon>
        <taxon>Propionibacterium</taxon>
    </lineage>
</organism>